<name>A0A1S8MDR8_9CLOT</name>
<dbReference type="STRING" id="84029.CROST_35910"/>
<sequence>MLQGSENVKKDVLKVIVKEGRGQDFEKYCKEKGIFCRRYSLEMLKTRYRAECKLEQLKGAEIFIKSVEDMPKATLD</sequence>
<dbReference type="KEGG" id="crw:CROST_022030"/>
<dbReference type="AlphaFoldDB" id="A0A1S8MDR8"/>
<evidence type="ECO:0000313" key="1">
    <source>
        <dbReference type="EMBL" id="URZ11486.1"/>
    </source>
</evidence>
<organism evidence="1 2">
    <name type="scientific">Clostridium felsineum</name>
    <dbReference type="NCBI Taxonomy" id="36839"/>
    <lineage>
        <taxon>Bacteria</taxon>
        <taxon>Bacillati</taxon>
        <taxon>Bacillota</taxon>
        <taxon>Clostridia</taxon>
        <taxon>Eubacteriales</taxon>
        <taxon>Clostridiaceae</taxon>
        <taxon>Clostridium</taxon>
    </lineage>
</organism>
<protein>
    <submittedName>
        <fullName evidence="1">Uncharacterized protein</fullName>
    </submittedName>
</protein>
<proteinExistence type="predicted"/>
<evidence type="ECO:0000313" key="2">
    <source>
        <dbReference type="Proteomes" id="UP000190951"/>
    </source>
</evidence>
<accession>A0A1S8MDR8</accession>
<reference evidence="1 2" key="1">
    <citation type="submission" date="2022-04" db="EMBL/GenBank/DDBJ databases">
        <title>Genome sequence of C. roseum typestrain.</title>
        <authorList>
            <person name="Poehlein A."/>
            <person name="Schoch T."/>
            <person name="Duerre P."/>
            <person name="Daniel R."/>
        </authorList>
    </citation>
    <scope>NUCLEOTIDE SEQUENCE [LARGE SCALE GENOMIC DNA]</scope>
    <source>
        <strain evidence="1 2">DSM 7320</strain>
    </source>
</reference>
<dbReference type="Proteomes" id="UP000190951">
    <property type="component" value="Chromosome"/>
</dbReference>
<dbReference type="EMBL" id="CP096983">
    <property type="protein sequence ID" value="URZ11486.1"/>
    <property type="molecule type" value="Genomic_DNA"/>
</dbReference>
<gene>
    <name evidence="1" type="ORF">CROST_022030</name>
</gene>
<keyword evidence="2" id="KW-1185">Reference proteome</keyword>